<evidence type="ECO:0000313" key="4">
    <source>
        <dbReference type="EMBL" id="UQC88962.1"/>
    </source>
</evidence>
<evidence type="ECO:0000256" key="3">
    <source>
        <dbReference type="SAM" id="MobiDB-lite"/>
    </source>
</evidence>
<protein>
    <submittedName>
        <fullName evidence="4">Uncharacterized protein</fullName>
    </submittedName>
</protein>
<dbReference type="InterPro" id="IPR021858">
    <property type="entry name" value="Fun_TF"/>
</dbReference>
<dbReference type="KEGG" id="clup:CLUP02_14489"/>
<sequence>MNTTNQISTYIGNRLDVIPPRTVLINVATDSGTYIYRVLVPSITLSSRGPKLTCFRRPSTNLLKFGNEKEASGVESQETSSMKPPNAVSPQTTDFERRTSIMLQLSNLTQNGCYECSKRRISCDRAEPESMGRHREAFGEAKPFSKPTNNHETTNGATIVYKYGAQQEKGTSPRLQVRSAWHKVWDQLPSTLDYSHQLMMCENSAGPAHVESDGATIVPSERHESTVRNIILESLDRPATLWSEMEAGATRCFTHQPTSSNLTPWETHLLSYFSAHIAVEMVAADGHHNGWRHLVLPIAHMDPLVLKSVLAVSSFHLSNQRRTAESEGNTHQVTRSRLHNTSVVPMQLYATTIHDLGRRRDLEAHDRSSKIRTLVVILVLLVSAMVTGSDDFPMLFRLLESALATIGGEDCLGHDELSAFIMRQVYNFPFERGILTLSSRKQVTRAFECMKYCSQQRPEHSETVSRIMNLVQQSHNIYLHRAGTNVMISQSAVISLDNHMKKSVERVQLFIETFQSFPADSPGREVLVWAFFVAASGCMTDEHKDFFRITLRECHQKSRFENILKALNHLERIWDRQLFGLRWASQLPEARLLIIKVWDEAEDCIA</sequence>
<dbReference type="RefSeq" id="XP_049150563.1">
    <property type="nucleotide sequence ID" value="XM_049293417.1"/>
</dbReference>
<dbReference type="Pfam" id="PF11951">
    <property type="entry name" value="Fungal_trans_2"/>
    <property type="match status" value="2"/>
</dbReference>
<feature type="region of interest" description="Disordered" evidence="3">
    <location>
        <begin position="67"/>
        <end position="92"/>
    </location>
</feature>
<evidence type="ECO:0000256" key="1">
    <source>
        <dbReference type="ARBA" id="ARBA00004123"/>
    </source>
</evidence>
<reference evidence="4" key="1">
    <citation type="journal article" date="2021" name="Mol. Plant Microbe Interact.">
        <title>Complete Genome Sequence of the Plant-Pathogenic Fungus Colletotrichum lupini.</title>
        <authorList>
            <person name="Baroncelli R."/>
            <person name="Pensec F."/>
            <person name="Da Lio D."/>
            <person name="Boufleur T."/>
            <person name="Vicente I."/>
            <person name="Sarrocco S."/>
            <person name="Picot A."/>
            <person name="Baraldi E."/>
            <person name="Sukno S."/>
            <person name="Thon M."/>
            <person name="Le Floch G."/>
        </authorList>
    </citation>
    <scope>NUCLEOTIDE SEQUENCE</scope>
    <source>
        <strain evidence="4">IMI 504893</strain>
    </source>
</reference>
<dbReference type="EMBL" id="CP019479">
    <property type="protein sequence ID" value="UQC88962.1"/>
    <property type="molecule type" value="Genomic_DNA"/>
</dbReference>
<comment type="subcellular location">
    <subcellularLocation>
        <location evidence="1">Nucleus</location>
    </subcellularLocation>
</comment>
<organism evidence="4 5">
    <name type="scientific">Colletotrichum lupini</name>
    <dbReference type="NCBI Taxonomy" id="145971"/>
    <lineage>
        <taxon>Eukaryota</taxon>
        <taxon>Fungi</taxon>
        <taxon>Dikarya</taxon>
        <taxon>Ascomycota</taxon>
        <taxon>Pezizomycotina</taxon>
        <taxon>Sordariomycetes</taxon>
        <taxon>Hypocreomycetidae</taxon>
        <taxon>Glomerellales</taxon>
        <taxon>Glomerellaceae</taxon>
        <taxon>Colletotrichum</taxon>
        <taxon>Colletotrichum acutatum species complex</taxon>
    </lineage>
</organism>
<evidence type="ECO:0000313" key="5">
    <source>
        <dbReference type="Proteomes" id="UP000830671"/>
    </source>
</evidence>
<dbReference type="GO" id="GO:0005634">
    <property type="term" value="C:nucleus"/>
    <property type="evidence" value="ECO:0007669"/>
    <property type="project" value="UniProtKB-SubCell"/>
</dbReference>
<proteinExistence type="predicted"/>
<dbReference type="PANTHER" id="PTHR37534">
    <property type="entry name" value="TRANSCRIPTIONAL ACTIVATOR PROTEIN UGA3"/>
    <property type="match status" value="1"/>
</dbReference>
<name>A0A9Q8T4H0_9PEZI</name>
<accession>A0A9Q8T4H0</accession>
<keyword evidence="5" id="KW-1185">Reference proteome</keyword>
<dbReference type="Proteomes" id="UP000830671">
    <property type="component" value="Chromosome 7"/>
</dbReference>
<keyword evidence="2" id="KW-0539">Nucleus</keyword>
<feature type="compositionally biased region" description="Polar residues" evidence="3">
    <location>
        <begin position="74"/>
        <end position="92"/>
    </location>
</feature>
<dbReference type="GO" id="GO:0003700">
    <property type="term" value="F:DNA-binding transcription factor activity"/>
    <property type="evidence" value="ECO:0007669"/>
    <property type="project" value="TreeGrafter"/>
</dbReference>
<dbReference type="GO" id="GO:0000976">
    <property type="term" value="F:transcription cis-regulatory region binding"/>
    <property type="evidence" value="ECO:0007669"/>
    <property type="project" value="TreeGrafter"/>
</dbReference>
<dbReference type="GeneID" id="73348427"/>
<dbReference type="GO" id="GO:0045944">
    <property type="term" value="P:positive regulation of transcription by RNA polymerase II"/>
    <property type="evidence" value="ECO:0007669"/>
    <property type="project" value="TreeGrafter"/>
</dbReference>
<dbReference type="AlphaFoldDB" id="A0A9Q8T4H0"/>
<gene>
    <name evidence="4" type="ORF">CLUP02_14489</name>
</gene>
<evidence type="ECO:0000256" key="2">
    <source>
        <dbReference type="ARBA" id="ARBA00023242"/>
    </source>
</evidence>
<dbReference type="PANTHER" id="PTHR37534:SF17">
    <property type="entry name" value="ZN(2)-C6 FUNGAL-TYPE DOMAIN-CONTAINING PROTEIN"/>
    <property type="match status" value="1"/>
</dbReference>